<dbReference type="Pfam" id="PF02803">
    <property type="entry name" value="Thiolase_C"/>
    <property type="match status" value="1"/>
</dbReference>
<dbReference type="GO" id="GO:0005737">
    <property type="term" value="C:cytoplasm"/>
    <property type="evidence" value="ECO:0007669"/>
    <property type="project" value="UniProtKB-SubCell"/>
</dbReference>
<name>A0A1I6EFM8_9FIRM</name>
<comment type="catalytic activity">
    <reaction evidence="8">
        <text>2 acetyl-CoA = acetoacetyl-CoA + CoA</text>
        <dbReference type="Rhea" id="RHEA:21036"/>
        <dbReference type="ChEBI" id="CHEBI:57286"/>
        <dbReference type="ChEBI" id="CHEBI:57287"/>
        <dbReference type="ChEBI" id="CHEBI:57288"/>
        <dbReference type="EC" id="2.3.1.9"/>
    </reaction>
</comment>
<dbReference type="CDD" id="cd00751">
    <property type="entry name" value="thiolase"/>
    <property type="match status" value="1"/>
</dbReference>
<dbReference type="PANTHER" id="PTHR18919">
    <property type="entry name" value="ACETYL-COA C-ACYLTRANSFERASE"/>
    <property type="match status" value="1"/>
</dbReference>
<dbReference type="Pfam" id="PF00108">
    <property type="entry name" value="Thiolase_N"/>
    <property type="match status" value="1"/>
</dbReference>
<evidence type="ECO:0000256" key="6">
    <source>
        <dbReference type="ARBA" id="ARBA00030755"/>
    </source>
</evidence>
<protein>
    <recommendedName>
        <fullName evidence="7">Acetyl-CoA acetyltransferase</fullName>
        <ecNumber evidence="3">2.3.1.9</ecNumber>
    </recommendedName>
    <alternativeName>
        <fullName evidence="6">Acetoacetyl-CoA thiolase</fullName>
    </alternativeName>
</protein>
<evidence type="ECO:0000256" key="4">
    <source>
        <dbReference type="ARBA" id="ARBA00022679"/>
    </source>
</evidence>
<evidence type="ECO:0000256" key="7">
    <source>
        <dbReference type="ARBA" id="ARBA00044137"/>
    </source>
</evidence>
<dbReference type="InterPro" id="IPR016039">
    <property type="entry name" value="Thiolase-like"/>
</dbReference>
<evidence type="ECO:0000256" key="3">
    <source>
        <dbReference type="ARBA" id="ARBA00012705"/>
    </source>
</evidence>
<comment type="subcellular location">
    <subcellularLocation>
        <location evidence="1">Cytoplasm</location>
    </subcellularLocation>
</comment>
<comment type="similarity">
    <text evidence="2 10">Belongs to the thiolase-like superfamily. Thiolase family.</text>
</comment>
<dbReference type="InterPro" id="IPR020610">
    <property type="entry name" value="Thiolase_AS"/>
</dbReference>
<dbReference type="InterPro" id="IPR020616">
    <property type="entry name" value="Thiolase_N"/>
</dbReference>
<dbReference type="Gene3D" id="3.40.47.10">
    <property type="match status" value="2"/>
</dbReference>
<feature type="active site" description="Proton acceptor" evidence="9">
    <location>
        <position position="392"/>
    </location>
</feature>
<dbReference type="NCBIfam" id="TIGR01930">
    <property type="entry name" value="AcCoA-C-Actrans"/>
    <property type="match status" value="1"/>
</dbReference>
<dbReference type="FunFam" id="3.40.47.10:FF:000010">
    <property type="entry name" value="Acetyl-CoA acetyltransferase (Thiolase)"/>
    <property type="match status" value="1"/>
</dbReference>
<evidence type="ECO:0000256" key="5">
    <source>
        <dbReference type="ARBA" id="ARBA00023315"/>
    </source>
</evidence>
<evidence type="ECO:0000256" key="10">
    <source>
        <dbReference type="RuleBase" id="RU003557"/>
    </source>
</evidence>
<gene>
    <name evidence="13" type="ORF">SAMN05660706_13920</name>
</gene>
<keyword evidence="14" id="KW-1185">Reference proteome</keyword>
<dbReference type="Proteomes" id="UP000199584">
    <property type="component" value="Unassembled WGS sequence"/>
</dbReference>
<evidence type="ECO:0000259" key="11">
    <source>
        <dbReference type="Pfam" id="PF00108"/>
    </source>
</evidence>
<dbReference type="InterPro" id="IPR002155">
    <property type="entry name" value="Thiolase"/>
</dbReference>
<dbReference type="STRING" id="39060.SAMN05660706_13920"/>
<organism evidence="13 14">
    <name type="scientific">Desulfoscipio geothermicus DSM 3669</name>
    <dbReference type="NCBI Taxonomy" id="1121426"/>
    <lineage>
        <taxon>Bacteria</taxon>
        <taxon>Bacillati</taxon>
        <taxon>Bacillota</taxon>
        <taxon>Clostridia</taxon>
        <taxon>Eubacteriales</taxon>
        <taxon>Desulfallaceae</taxon>
        <taxon>Desulfoscipio</taxon>
    </lineage>
</organism>
<evidence type="ECO:0000256" key="8">
    <source>
        <dbReference type="ARBA" id="ARBA00051550"/>
    </source>
</evidence>
<dbReference type="SUPFAM" id="SSF53901">
    <property type="entry name" value="Thiolase-like"/>
    <property type="match status" value="2"/>
</dbReference>
<dbReference type="PANTHER" id="PTHR18919:SF107">
    <property type="entry name" value="ACETYL-COA ACETYLTRANSFERASE, CYTOSOLIC"/>
    <property type="match status" value="1"/>
</dbReference>
<evidence type="ECO:0000256" key="1">
    <source>
        <dbReference type="ARBA" id="ARBA00004496"/>
    </source>
</evidence>
<dbReference type="PIRSF" id="PIRSF000429">
    <property type="entry name" value="Ac-CoA_Ac_transf"/>
    <property type="match status" value="1"/>
</dbReference>
<sequence length="407" mass="43421">MHADASKNYKGVIIIKDVVIVAGARTPIGDFGGALRSVTAGQLAVVVIKEVIKRTGVNPAEIDDVILGCCVQSSEEPNIGRTAALMAGLPDNVTGMTIQRQCASGMQAIISGYQQIITGDSEIVLAGGTESMSTAPYVLKKARWGMRLQHGEFTDALWETLTDPIHKIMMGETAERLADKYGITREEQDIIAYRSHQNAINAIEKGYFAGEIVPVPVPRRKGDLVLVDRDEHPRNDISMEKLAKLSPAFRKNGTVTAGNASGLNDAAAGVLLMSEEKARQLGLKPLARIVSHARAGVEPDLMGYGPVPAIKKALQRAGLALADIDLIELNEAFAAQYLACEKLLDLNREIVNVNGSGVGLGHPVGCTGTRIVVTLLNEMERRNAHYGLASLCVGGGMGVAVIVEREV</sequence>
<dbReference type="AlphaFoldDB" id="A0A1I6EFM8"/>
<proteinExistence type="inferred from homology"/>
<dbReference type="GO" id="GO:0003985">
    <property type="term" value="F:acetyl-CoA C-acetyltransferase activity"/>
    <property type="evidence" value="ECO:0007669"/>
    <property type="project" value="UniProtKB-EC"/>
</dbReference>
<accession>A0A1I6EFM8</accession>
<reference evidence="14" key="1">
    <citation type="submission" date="2016-10" db="EMBL/GenBank/DDBJ databases">
        <authorList>
            <person name="Varghese N."/>
            <person name="Submissions S."/>
        </authorList>
    </citation>
    <scope>NUCLEOTIDE SEQUENCE [LARGE SCALE GENOMIC DNA]</scope>
    <source>
        <strain evidence="14">DSM 3669</strain>
    </source>
</reference>
<evidence type="ECO:0000313" key="14">
    <source>
        <dbReference type="Proteomes" id="UP000199584"/>
    </source>
</evidence>
<feature type="active site" description="Acyl-thioester intermediate" evidence="9">
    <location>
        <position position="102"/>
    </location>
</feature>
<feature type="domain" description="Thiolase C-terminal" evidence="12">
    <location>
        <begin position="283"/>
        <end position="405"/>
    </location>
</feature>
<feature type="domain" description="Thiolase N-terminal" evidence="11">
    <location>
        <begin position="18"/>
        <end position="276"/>
    </location>
</feature>
<evidence type="ECO:0000256" key="9">
    <source>
        <dbReference type="PIRSR" id="PIRSR000429-1"/>
    </source>
</evidence>
<dbReference type="EMBL" id="FOYM01000039">
    <property type="protein sequence ID" value="SFR16338.1"/>
    <property type="molecule type" value="Genomic_DNA"/>
</dbReference>
<evidence type="ECO:0000256" key="2">
    <source>
        <dbReference type="ARBA" id="ARBA00010982"/>
    </source>
</evidence>
<feature type="active site" description="Proton acceptor" evidence="9">
    <location>
        <position position="362"/>
    </location>
</feature>
<evidence type="ECO:0000259" key="12">
    <source>
        <dbReference type="Pfam" id="PF02803"/>
    </source>
</evidence>
<dbReference type="EC" id="2.3.1.9" evidence="3"/>
<dbReference type="PROSITE" id="PS00099">
    <property type="entry name" value="THIOLASE_3"/>
    <property type="match status" value="1"/>
</dbReference>
<keyword evidence="5 10" id="KW-0012">Acyltransferase</keyword>
<evidence type="ECO:0000313" key="13">
    <source>
        <dbReference type="EMBL" id="SFR16338.1"/>
    </source>
</evidence>
<keyword evidence="4 10" id="KW-0808">Transferase</keyword>
<dbReference type="InterPro" id="IPR020617">
    <property type="entry name" value="Thiolase_C"/>
</dbReference>